<evidence type="ECO:0000313" key="2">
    <source>
        <dbReference type="EMBL" id="CAF4199712.1"/>
    </source>
</evidence>
<evidence type="ECO:0000313" key="3">
    <source>
        <dbReference type="Proteomes" id="UP000663823"/>
    </source>
</evidence>
<feature type="non-terminal residue" evidence="2">
    <location>
        <position position="21"/>
    </location>
</feature>
<name>A0A820BJC9_9BILA</name>
<organism evidence="2 3">
    <name type="scientific">Rotaria sordida</name>
    <dbReference type="NCBI Taxonomy" id="392033"/>
    <lineage>
        <taxon>Eukaryota</taxon>
        <taxon>Metazoa</taxon>
        <taxon>Spiralia</taxon>
        <taxon>Gnathifera</taxon>
        <taxon>Rotifera</taxon>
        <taxon>Eurotatoria</taxon>
        <taxon>Bdelloidea</taxon>
        <taxon>Philodinida</taxon>
        <taxon>Philodinidae</taxon>
        <taxon>Rotaria</taxon>
    </lineage>
</organism>
<dbReference type="AlphaFoldDB" id="A0A820BJC9"/>
<protein>
    <submittedName>
        <fullName evidence="2">Uncharacterized protein</fullName>
    </submittedName>
</protein>
<dbReference type="EMBL" id="CAJOAX010021184">
    <property type="protein sequence ID" value="CAF4199712.1"/>
    <property type="molecule type" value="Genomic_DNA"/>
</dbReference>
<reference evidence="2" key="1">
    <citation type="submission" date="2021-02" db="EMBL/GenBank/DDBJ databases">
        <authorList>
            <person name="Nowell W R."/>
        </authorList>
    </citation>
    <scope>NUCLEOTIDE SEQUENCE</scope>
</reference>
<comment type="caution">
    <text evidence="2">The sequence shown here is derived from an EMBL/GenBank/DDBJ whole genome shotgun (WGS) entry which is preliminary data.</text>
</comment>
<sequence>MATSMNNQNQEQTDLINKNLE</sequence>
<accession>A0A820BJC9</accession>
<evidence type="ECO:0000256" key="1">
    <source>
        <dbReference type="SAM" id="MobiDB-lite"/>
    </source>
</evidence>
<dbReference type="Proteomes" id="UP000663823">
    <property type="component" value="Unassembled WGS sequence"/>
</dbReference>
<feature type="region of interest" description="Disordered" evidence="1">
    <location>
        <begin position="1"/>
        <end position="21"/>
    </location>
</feature>
<gene>
    <name evidence="2" type="ORF">OTI717_LOCUS38518</name>
</gene>
<proteinExistence type="predicted"/>